<dbReference type="EMBL" id="CP002691">
    <property type="protein sequence ID" value="AEE48609.1"/>
    <property type="molecule type" value="Genomic_DNA"/>
</dbReference>
<dbReference type="Gene3D" id="1.25.40.10">
    <property type="entry name" value="Tetratricopeptide repeat domain"/>
    <property type="match status" value="1"/>
</dbReference>
<dbReference type="eggNOG" id="COG0457">
    <property type="taxonomic scope" value="Bacteria"/>
</dbReference>
<dbReference type="KEGG" id="hhy:Halhy_0701"/>
<evidence type="ECO:0000313" key="2">
    <source>
        <dbReference type="Proteomes" id="UP000008461"/>
    </source>
</evidence>
<sequence length="141" mass="16095">MQFDPNNPIIQLCVEGMRLEGEGKTAEASELFQRAWEESSNDFEKFTSAHYVARHQQSVEDKLKWDEIALISALKIHDESMQANYPSLYLNVAKGYEDLQDFDQAIKNYHLAQSFIHFLPDDGYGQLVKNGIANGIIRVTV</sequence>
<protein>
    <submittedName>
        <fullName evidence="1">Rifampin ADP-ribosyl transferase</fullName>
    </submittedName>
</protein>
<keyword evidence="1" id="KW-0808">Transferase</keyword>
<dbReference type="GO" id="GO:0016740">
    <property type="term" value="F:transferase activity"/>
    <property type="evidence" value="ECO:0007669"/>
    <property type="project" value="UniProtKB-KW"/>
</dbReference>
<dbReference type="STRING" id="760192.Halhy_0701"/>
<dbReference type="SUPFAM" id="SSF48452">
    <property type="entry name" value="TPR-like"/>
    <property type="match status" value="1"/>
</dbReference>
<dbReference type="InterPro" id="IPR011990">
    <property type="entry name" value="TPR-like_helical_dom_sf"/>
</dbReference>
<accession>F4L2P5</accession>
<dbReference type="OrthoDB" id="5509356at2"/>
<dbReference type="AlphaFoldDB" id="F4L2P5"/>
<name>F4L2P5_HALH1</name>
<proteinExistence type="predicted"/>
<reference evidence="1 2" key="1">
    <citation type="journal article" date="2011" name="Stand. Genomic Sci.">
        <title>Complete genome sequence of Haliscomenobacter hydrossis type strain (O).</title>
        <authorList>
            <consortium name="US DOE Joint Genome Institute (JGI-PGF)"/>
            <person name="Daligault H."/>
            <person name="Lapidus A."/>
            <person name="Zeytun A."/>
            <person name="Nolan M."/>
            <person name="Lucas S."/>
            <person name="Del Rio T.G."/>
            <person name="Tice H."/>
            <person name="Cheng J.F."/>
            <person name="Tapia R."/>
            <person name="Han C."/>
            <person name="Goodwin L."/>
            <person name="Pitluck S."/>
            <person name="Liolios K."/>
            <person name="Pagani I."/>
            <person name="Ivanova N."/>
            <person name="Huntemann M."/>
            <person name="Mavromatis K."/>
            <person name="Mikhailova N."/>
            <person name="Pati A."/>
            <person name="Chen A."/>
            <person name="Palaniappan K."/>
            <person name="Land M."/>
            <person name="Hauser L."/>
            <person name="Brambilla E.M."/>
            <person name="Rohde M."/>
            <person name="Verbarg S."/>
            <person name="Goker M."/>
            <person name="Bristow J."/>
            <person name="Eisen J.A."/>
            <person name="Markowitz V."/>
            <person name="Hugenholtz P."/>
            <person name="Kyrpides N.C."/>
            <person name="Klenk H.P."/>
            <person name="Woyke T."/>
        </authorList>
    </citation>
    <scope>NUCLEOTIDE SEQUENCE [LARGE SCALE GENOMIC DNA]</scope>
    <source>
        <strain evidence="2">ATCC 27775 / DSM 1100 / LMG 10767 / O</strain>
    </source>
</reference>
<dbReference type="RefSeq" id="WP_013763173.1">
    <property type="nucleotide sequence ID" value="NC_015510.1"/>
</dbReference>
<dbReference type="HOGENOM" id="CLU_120515_0_0_10"/>
<dbReference type="Proteomes" id="UP000008461">
    <property type="component" value="Chromosome"/>
</dbReference>
<organism evidence="1 2">
    <name type="scientific">Haliscomenobacter hydrossis (strain ATCC 27775 / DSM 1100 / LMG 10767 / O)</name>
    <dbReference type="NCBI Taxonomy" id="760192"/>
    <lineage>
        <taxon>Bacteria</taxon>
        <taxon>Pseudomonadati</taxon>
        <taxon>Bacteroidota</taxon>
        <taxon>Saprospiria</taxon>
        <taxon>Saprospirales</taxon>
        <taxon>Haliscomenobacteraceae</taxon>
        <taxon>Haliscomenobacter</taxon>
    </lineage>
</organism>
<evidence type="ECO:0000313" key="1">
    <source>
        <dbReference type="EMBL" id="AEE48609.1"/>
    </source>
</evidence>
<keyword evidence="2" id="KW-1185">Reference proteome</keyword>
<reference key="2">
    <citation type="submission" date="2011-04" db="EMBL/GenBank/DDBJ databases">
        <title>Complete sequence of chromosome of Haliscomenobacter hydrossis DSM 1100.</title>
        <authorList>
            <consortium name="US DOE Joint Genome Institute (JGI-PGF)"/>
            <person name="Lucas S."/>
            <person name="Han J."/>
            <person name="Lapidus A."/>
            <person name="Bruce D."/>
            <person name="Goodwin L."/>
            <person name="Pitluck S."/>
            <person name="Peters L."/>
            <person name="Kyrpides N."/>
            <person name="Mavromatis K."/>
            <person name="Ivanova N."/>
            <person name="Ovchinnikova G."/>
            <person name="Pagani I."/>
            <person name="Daligault H."/>
            <person name="Detter J.C."/>
            <person name="Han C."/>
            <person name="Land M."/>
            <person name="Hauser L."/>
            <person name="Markowitz V."/>
            <person name="Cheng J.-F."/>
            <person name="Hugenholtz P."/>
            <person name="Woyke T."/>
            <person name="Wu D."/>
            <person name="Verbarg S."/>
            <person name="Frueling A."/>
            <person name="Brambilla E."/>
            <person name="Klenk H.-P."/>
            <person name="Eisen J.A."/>
        </authorList>
    </citation>
    <scope>NUCLEOTIDE SEQUENCE</scope>
    <source>
        <strain>DSM 1100</strain>
    </source>
</reference>
<gene>
    <name evidence="1" type="ordered locus">Halhy_0701</name>
</gene>